<dbReference type="Proteomes" id="UP000559987">
    <property type="component" value="Unassembled WGS sequence"/>
</dbReference>
<dbReference type="Pfam" id="PF03553">
    <property type="entry name" value="Na_H_antiporter"/>
    <property type="match status" value="1"/>
</dbReference>
<comment type="caution">
    <text evidence="8">The sequence shown here is derived from an EMBL/GenBank/DDBJ whole genome shotgun (WGS) entry which is preliminary data.</text>
</comment>
<dbReference type="InterPro" id="IPR018461">
    <property type="entry name" value="Na/H_Antiport_NhaC-like_C"/>
</dbReference>
<accession>A0A839UKF7</accession>
<dbReference type="EMBL" id="JACHXZ010000001">
    <property type="protein sequence ID" value="MBB3167090.1"/>
    <property type="molecule type" value="Genomic_DNA"/>
</dbReference>
<keyword evidence="9" id="KW-1185">Reference proteome</keyword>
<feature type="transmembrane region" description="Helical" evidence="6">
    <location>
        <begin position="109"/>
        <end position="137"/>
    </location>
</feature>
<evidence type="ECO:0000256" key="5">
    <source>
        <dbReference type="ARBA" id="ARBA00023136"/>
    </source>
</evidence>
<evidence type="ECO:0000259" key="7">
    <source>
        <dbReference type="Pfam" id="PF03553"/>
    </source>
</evidence>
<evidence type="ECO:0000256" key="2">
    <source>
        <dbReference type="ARBA" id="ARBA00022475"/>
    </source>
</evidence>
<keyword evidence="5 6" id="KW-0472">Membrane</keyword>
<protein>
    <submittedName>
        <fullName evidence="8">Na+/H+ antiporter NhaC</fullName>
    </submittedName>
</protein>
<proteinExistence type="predicted"/>
<feature type="transmembrane region" description="Helical" evidence="6">
    <location>
        <begin position="43"/>
        <end position="61"/>
    </location>
</feature>
<feature type="transmembrane region" description="Helical" evidence="6">
    <location>
        <begin position="280"/>
        <end position="298"/>
    </location>
</feature>
<evidence type="ECO:0000256" key="6">
    <source>
        <dbReference type="SAM" id="Phobius"/>
    </source>
</evidence>
<sequence>MTDPTWTSLLPPLMAIGLALLTRQVYLALFAGIWLGFFQLLDVNALSALGAAIEATIAVLASPGDARVVAFTLVIGAFILTLERSGAVTGFVQYLERSRWVNNGKRSQWMAFVIGVVIFIESNITVLVAGTVARPLFDRFKVAREKLAYIVDSTSAPICILIPLNAWGAFNLGLLDGLGVEQPLKVLLASIPLNLYAIVAVLTTAVVIARNINIGPMAAAEVRTQGGERGGIEVGDPVTADVKPQLHNMVWPVLALIVAMPLGLYATGDGDLFAGSGSKSVLWASLTALTLVSVLVLAQRVMSLDKLSHTWLEGAGRMLPLAIVLVLALALGSVAKALGTGVFVAGLVGDTVPLWLLPLVIFLVAGVIAFSVGSSWGTFSIMLPIAIPIAAALNIDPALFVAAVLSGGIFGDHASPISDTTIVSSLAAGTEHIDHVRTQLPYALIAGGISGVGFVVLGLLWG</sequence>
<dbReference type="PANTHER" id="PTHR43478:SF1">
    <property type="entry name" value="NA+_H+ ANTIPORTER NHAC-LIKE C-TERMINAL DOMAIN-CONTAINING PROTEIN"/>
    <property type="match status" value="1"/>
</dbReference>
<organism evidence="8 9">
    <name type="scientific">Simiduia aestuariiviva</name>
    <dbReference type="NCBI Taxonomy" id="1510459"/>
    <lineage>
        <taxon>Bacteria</taxon>
        <taxon>Pseudomonadati</taxon>
        <taxon>Pseudomonadota</taxon>
        <taxon>Gammaproteobacteria</taxon>
        <taxon>Cellvibrionales</taxon>
        <taxon>Cellvibrionaceae</taxon>
        <taxon>Simiduia</taxon>
    </lineage>
</organism>
<comment type="subcellular location">
    <subcellularLocation>
        <location evidence="1">Cell membrane</location>
        <topology evidence="1">Multi-pass membrane protein</topology>
    </subcellularLocation>
</comment>
<dbReference type="AlphaFoldDB" id="A0A839UKF7"/>
<reference evidence="8 9" key="1">
    <citation type="submission" date="2020-08" db="EMBL/GenBank/DDBJ databases">
        <title>Genomic Encyclopedia of Type Strains, Phase III (KMG-III): the genomes of soil and plant-associated and newly described type strains.</title>
        <authorList>
            <person name="Whitman W."/>
        </authorList>
    </citation>
    <scope>NUCLEOTIDE SEQUENCE [LARGE SCALE GENOMIC DNA]</scope>
    <source>
        <strain evidence="8 9">CECT 8571</strain>
    </source>
</reference>
<feature type="transmembrane region" description="Helical" evidence="6">
    <location>
        <begin position="385"/>
        <end position="410"/>
    </location>
</feature>
<gene>
    <name evidence="8" type="ORF">FHS30_000266</name>
</gene>
<evidence type="ECO:0000256" key="1">
    <source>
        <dbReference type="ARBA" id="ARBA00004651"/>
    </source>
</evidence>
<dbReference type="RefSeq" id="WP_183907514.1">
    <property type="nucleotide sequence ID" value="NZ_JACHXZ010000001.1"/>
</dbReference>
<evidence type="ECO:0000313" key="9">
    <source>
        <dbReference type="Proteomes" id="UP000559987"/>
    </source>
</evidence>
<keyword evidence="3 6" id="KW-0812">Transmembrane</keyword>
<evidence type="ECO:0000313" key="8">
    <source>
        <dbReference type="EMBL" id="MBB3167090.1"/>
    </source>
</evidence>
<feature type="transmembrane region" description="Helical" evidence="6">
    <location>
        <begin position="354"/>
        <end position="373"/>
    </location>
</feature>
<feature type="transmembrane region" description="Helical" evidence="6">
    <location>
        <begin position="249"/>
        <end position="268"/>
    </location>
</feature>
<name>A0A839UKF7_9GAMM</name>
<dbReference type="PANTHER" id="PTHR43478">
    <property type="entry name" value="NA+/H+ ANTIPORTER-RELATED"/>
    <property type="match status" value="1"/>
</dbReference>
<feature type="transmembrane region" description="Helical" evidence="6">
    <location>
        <begin position="12"/>
        <end position="37"/>
    </location>
</feature>
<keyword evidence="4 6" id="KW-1133">Transmembrane helix</keyword>
<dbReference type="GO" id="GO:0005886">
    <property type="term" value="C:plasma membrane"/>
    <property type="evidence" value="ECO:0007669"/>
    <property type="project" value="UniProtKB-SubCell"/>
</dbReference>
<keyword evidence="2" id="KW-1003">Cell membrane</keyword>
<feature type="domain" description="Na+/H+ antiporter NhaC-like C-terminal" evidence="7">
    <location>
        <begin position="184"/>
        <end position="459"/>
    </location>
</feature>
<feature type="transmembrane region" description="Helical" evidence="6">
    <location>
        <begin position="440"/>
        <end position="461"/>
    </location>
</feature>
<feature type="transmembrane region" description="Helical" evidence="6">
    <location>
        <begin position="319"/>
        <end position="348"/>
    </location>
</feature>
<feature type="transmembrane region" description="Helical" evidence="6">
    <location>
        <begin position="187"/>
        <end position="209"/>
    </location>
</feature>
<feature type="transmembrane region" description="Helical" evidence="6">
    <location>
        <begin position="68"/>
        <end position="89"/>
    </location>
</feature>
<evidence type="ECO:0000256" key="4">
    <source>
        <dbReference type="ARBA" id="ARBA00022989"/>
    </source>
</evidence>
<evidence type="ECO:0000256" key="3">
    <source>
        <dbReference type="ARBA" id="ARBA00022692"/>
    </source>
</evidence>